<dbReference type="EMBL" id="LCPH01000005">
    <property type="protein sequence ID" value="KKU92888.1"/>
    <property type="molecule type" value="Genomic_DNA"/>
</dbReference>
<dbReference type="Proteomes" id="UP000034462">
    <property type="component" value="Unassembled WGS sequence"/>
</dbReference>
<dbReference type="InterPro" id="IPR051201">
    <property type="entry name" value="Chloro_Bact_Ser_Proteases"/>
</dbReference>
<protein>
    <submittedName>
        <fullName evidence="6">2-alkenal reductase</fullName>
    </submittedName>
</protein>
<name>A0A837IKM0_9BACT</name>
<feature type="domain" description="PDZ" evidence="5">
    <location>
        <begin position="317"/>
        <end position="408"/>
    </location>
</feature>
<dbReference type="GO" id="GO:0006508">
    <property type="term" value="P:proteolysis"/>
    <property type="evidence" value="ECO:0007669"/>
    <property type="project" value="UniProtKB-KW"/>
</dbReference>
<dbReference type="SUPFAM" id="SSF50156">
    <property type="entry name" value="PDZ domain-like"/>
    <property type="match status" value="1"/>
</dbReference>
<dbReference type="InterPro" id="IPR001478">
    <property type="entry name" value="PDZ"/>
</dbReference>
<dbReference type="SUPFAM" id="SSF50494">
    <property type="entry name" value="Trypsin-like serine proteases"/>
    <property type="match status" value="1"/>
</dbReference>
<evidence type="ECO:0000256" key="3">
    <source>
        <dbReference type="ARBA" id="ARBA00022801"/>
    </source>
</evidence>
<accession>A0A837IKM0</accession>
<keyword evidence="4" id="KW-0812">Transmembrane</keyword>
<feature type="transmembrane region" description="Helical" evidence="4">
    <location>
        <begin position="20"/>
        <end position="43"/>
    </location>
</feature>
<keyword evidence="4" id="KW-1133">Transmembrane helix</keyword>
<dbReference type="InterPro" id="IPR043504">
    <property type="entry name" value="Peptidase_S1_PA_chymotrypsin"/>
</dbReference>
<dbReference type="Pfam" id="PF13180">
    <property type="entry name" value="PDZ_2"/>
    <property type="match status" value="1"/>
</dbReference>
<evidence type="ECO:0000256" key="1">
    <source>
        <dbReference type="ARBA" id="ARBA00010541"/>
    </source>
</evidence>
<evidence type="ECO:0000313" key="7">
    <source>
        <dbReference type="Proteomes" id="UP000034462"/>
    </source>
</evidence>
<dbReference type="PANTHER" id="PTHR43343:SF3">
    <property type="entry name" value="PROTEASE DO-LIKE 8, CHLOROPLASTIC"/>
    <property type="match status" value="1"/>
</dbReference>
<dbReference type="SMART" id="SM00228">
    <property type="entry name" value="PDZ"/>
    <property type="match status" value="1"/>
</dbReference>
<comment type="similarity">
    <text evidence="1">Belongs to the peptidase S1C family.</text>
</comment>
<gene>
    <name evidence="6" type="ORF">UY25_C0005G0043</name>
</gene>
<proteinExistence type="inferred from homology"/>
<dbReference type="CDD" id="cd06779">
    <property type="entry name" value="cpPDZ_Deg_HtrA-like"/>
    <property type="match status" value="1"/>
</dbReference>
<keyword evidence="3" id="KW-0378">Hydrolase</keyword>
<dbReference type="Pfam" id="PF13365">
    <property type="entry name" value="Trypsin_2"/>
    <property type="match status" value="1"/>
</dbReference>
<dbReference type="GO" id="GO:0004252">
    <property type="term" value="F:serine-type endopeptidase activity"/>
    <property type="evidence" value="ECO:0007669"/>
    <property type="project" value="InterPro"/>
</dbReference>
<evidence type="ECO:0000313" key="6">
    <source>
        <dbReference type="EMBL" id="KKU92888.1"/>
    </source>
</evidence>
<reference evidence="6 7" key="1">
    <citation type="journal article" date="2015" name="Nature">
        <title>rRNA introns, odd ribosomes, and small enigmatic genomes across a large radiation of phyla.</title>
        <authorList>
            <person name="Brown C.T."/>
            <person name="Hug L.A."/>
            <person name="Thomas B.C."/>
            <person name="Sharon I."/>
            <person name="Castelle C.J."/>
            <person name="Singh A."/>
            <person name="Wilkins M.J."/>
            <person name="Williams K.H."/>
            <person name="Banfield J.F."/>
        </authorList>
    </citation>
    <scope>NUCLEOTIDE SEQUENCE [LARGE SCALE GENOMIC DNA]</scope>
</reference>
<keyword evidence="2" id="KW-0645">Protease</keyword>
<dbReference type="PANTHER" id="PTHR43343">
    <property type="entry name" value="PEPTIDASE S12"/>
    <property type="match status" value="1"/>
</dbReference>
<dbReference type="Gene3D" id="2.40.10.10">
    <property type="entry name" value="Trypsin-like serine proteases"/>
    <property type="match status" value="2"/>
</dbReference>
<comment type="caution">
    <text evidence="6">The sequence shown here is derived from an EMBL/GenBank/DDBJ whole genome shotgun (WGS) entry which is preliminary data.</text>
</comment>
<dbReference type="InterPro" id="IPR036034">
    <property type="entry name" value="PDZ_sf"/>
</dbReference>
<sequence length="422" mass="45854">MRNCANPRYDTGNMTFSNSIRIIAVSLAFSVLIGGAAGGAVYWKLSQELDALRANLPASQRMEPEQGIYLPQTTEEERVINVVREASDAVVSIILTRDEPVFEQVFRDPFEEFFGEPSPFRVPELQQRGTERKEIGGGSGFLVSADGMIITNKHVVLADDVDYTVFTNDGRSFPAQILARDPVQDLAVLKIEGTSSFPFLRLGNSERLQIGQTVIAIGNALAEFRNTVSVGVISGLGRTITASDGQGFVETIEDVIQTDAAINKGNSGGPLLNLAGEVVGMNTATVLDAQNIGFAIPSDRAKRGLYQVRELGKIVYPFLGIQYALVTERLQEEENLPVDYGALIQEVVAGSAGAQAGLQKNDILLEFDGKKITQQNSLAKIIQRYDETKAKPTYSPGDTVSLKVLRNGKERALTVILGERKD</sequence>
<evidence type="ECO:0000256" key="2">
    <source>
        <dbReference type="ARBA" id="ARBA00022670"/>
    </source>
</evidence>
<dbReference type="InterPro" id="IPR009003">
    <property type="entry name" value="Peptidase_S1_PA"/>
</dbReference>
<dbReference type="Gene3D" id="2.30.42.10">
    <property type="match status" value="1"/>
</dbReference>
<dbReference type="PRINTS" id="PR00834">
    <property type="entry name" value="PROTEASES2C"/>
</dbReference>
<evidence type="ECO:0000256" key="4">
    <source>
        <dbReference type="SAM" id="Phobius"/>
    </source>
</evidence>
<evidence type="ECO:0000259" key="5">
    <source>
        <dbReference type="SMART" id="SM00228"/>
    </source>
</evidence>
<dbReference type="AlphaFoldDB" id="A0A837IKM0"/>
<keyword evidence="4" id="KW-0472">Membrane</keyword>
<organism evidence="6 7">
    <name type="scientific">Candidatus Yanofskybacteria bacterium GW2011_GWC1_48_11</name>
    <dbReference type="NCBI Taxonomy" id="1619027"/>
    <lineage>
        <taxon>Bacteria</taxon>
        <taxon>Candidatus Yanofskyibacteriota</taxon>
    </lineage>
</organism>
<dbReference type="InterPro" id="IPR001940">
    <property type="entry name" value="Peptidase_S1C"/>
</dbReference>